<dbReference type="Proteomes" id="UP000217083">
    <property type="component" value="Unassembled WGS sequence"/>
</dbReference>
<evidence type="ECO:0000256" key="1">
    <source>
        <dbReference type="ARBA" id="ARBA00010638"/>
    </source>
</evidence>
<dbReference type="AlphaFoldDB" id="A0A263BWI6"/>
<name>A0A263BWI6_9BACI</name>
<dbReference type="EC" id="6.3.3.2" evidence="5"/>
<accession>A0A263BWI6</accession>
<dbReference type="InterPro" id="IPR037171">
    <property type="entry name" value="NagB/RpiA_transferase-like"/>
</dbReference>
<feature type="binding site" evidence="4">
    <location>
        <position position="56"/>
    </location>
    <ligand>
        <name>substrate</name>
    </ligand>
</feature>
<dbReference type="GO" id="GO:0030272">
    <property type="term" value="F:5-formyltetrahydrofolate cyclo-ligase activity"/>
    <property type="evidence" value="ECO:0007669"/>
    <property type="project" value="UniProtKB-EC"/>
</dbReference>
<dbReference type="InterPro" id="IPR002698">
    <property type="entry name" value="FTHF_cligase"/>
</dbReference>
<dbReference type="GO" id="GO:0009396">
    <property type="term" value="P:folic acid-containing compound biosynthetic process"/>
    <property type="evidence" value="ECO:0007669"/>
    <property type="project" value="TreeGrafter"/>
</dbReference>
<evidence type="ECO:0000313" key="6">
    <source>
        <dbReference type="EMBL" id="OZM57687.1"/>
    </source>
</evidence>
<evidence type="ECO:0000256" key="5">
    <source>
        <dbReference type="RuleBase" id="RU361279"/>
    </source>
</evidence>
<comment type="similarity">
    <text evidence="1 5">Belongs to the 5-formyltetrahydrofolate cyclo-ligase family.</text>
</comment>
<dbReference type="GO" id="GO:0035999">
    <property type="term" value="P:tetrahydrofolate interconversion"/>
    <property type="evidence" value="ECO:0007669"/>
    <property type="project" value="TreeGrafter"/>
</dbReference>
<keyword evidence="2 4" id="KW-0547">Nucleotide-binding</keyword>
<dbReference type="EMBL" id="NPIA01000002">
    <property type="protein sequence ID" value="OZM57687.1"/>
    <property type="molecule type" value="Genomic_DNA"/>
</dbReference>
<dbReference type="PIRSF" id="PIRSF006806">
    <property type="entry name" value="FTHF_cligase"/>
    <property type="match status" value="1"/>
</dbReference>
<keyword evidence="5" id="KW-0479">Metal-binding</keyword>
<comment type="cofactor">
    <cofactor evidence="5">
        <name>Mg(2+)</name>
        <dbReference type="ChEBI" id="CHEBI:18420"/>
    </cofactor>
</comment>
<proteinExistence type="inferred from homology"/>
<keyword evidence="6" id="KW-0436">Ligase</keyword>
<keyword evidence="7" id="KW-1185">Reference proteome</keyword>
<dbReference type="RefSeq" id="WP_094922626.1">
    <property type="nucleotide sequence ID" value="NZ_NPIA01000002.1"/>
</dbReference>
<evidence type="ECO:0000313" key="7">
    <source>
        <dbReference type="Proteomes" id="UP000217083"/>
    </source>
</evidence>
<dbReference type="Gene3D" id="3.40.50.10420">
    <property type="entry name" value="NagB/RpiA/CoA transferase-like"/>
    <property type="match status" value="1"/>
</dbReference>
<dbReference type="Pfam" id="PF01812">
    <property type="entry name" value="5-FTHF_cyc-lig"/>
    <property type="match status" value="1"/>
</dbReference>
<reference evidence="7" key="1">
    <citation type="submission" date="2017-08" db="EMBL/GenBank/DDBJ databases">
        <authorList>
            <person name="Huang Z."/>
        </authorList>
    </citation>
    <scope>NUCLEOTIDE SEQUENCE [LARGE SCALE GENOMIC DNA]</scope>
    <source>
        <strain evidence="7">SA5d-4</strain>
    </source>
</reference>
<dbReference type="GO" id="GO:0005524">
    <property type="term" value="F:ATP binding"/>
    <property type="evidence" value="ECO:0007669"/>
    <property type="project" value="UniProtKB-KW"/>
</dbReference>
<protein>
    <recommendedName>
        <fullName evidence="5">5-formyltetrahydrofolate cyclo-ligase</fullName>
        <ecNumber evidence="5">6.3.3.2</ecNumber>
    </recommendedName>
</protein>
<dbReference type="PANTHER" id="PTHR23407">
    <property type="entry name" value="ATPASE INHIBITOR/5-FORMYLTETRAHYDROFOLATE CYCLO-LIGASE"/>
    <property type="match status" value="1"/>
</dbReference>
<dbReference type="PANTHER" id="PTHR23407:SF1">
    <property type="entry name" value="5-FORMYLTETRAHYDROFOLATE CYCLO-LIGASE"/>
    <property type="match status" value="1"/>
</dbReference>
<evidence type="ECO:0000256" key="2">
    <source>
        <dbReference type="ARBA" id="ARBA00022741"/>
    </source>
</evidence>
<comment type="caution">
    <text evidence="6">The sequence shown here is derived from an EMBL/GenBank/DDBJ whole genome shotgun (WGS) entry which is preliminary data.</text>
</comment>
<feature type="binding site" evidence="4">
    <location>
        <position position="51"/>
    </location>
    <ligand>
        <name>substrate</name>
    </ligand>
</feature>
<keyword evidence="5" id="KW-0460">Magnesium</keyword>
<gene>
    <name evidence="6" type="ORF">CIB95_04770</name>
</gene>
<evidence type="ECO:0000256" key="3">
    <source>
        <dbReference type="ARBA" id="ARBA00022840"/>
    </source>
</evidence>
<reference evidence="6 7" key="2">
    <citation type="submission" date="2017-09" db="EMBL/GenBank/DDBJ databases">
        <title>Bacillus patelloidae sp. nov., isolated from the intestinal tract of a marine limpet.</title>
        <authorList>
            <person name="Liu R."/>
            <person name="Dong C."/>
            <person name="Shao Z."/>
        </authorList>
    </citation>
    <scope>NUCLEOTIDE SEQUENCE [LARGE SCALE GENOMIC DNA]</scope>
    <source>
        <strain evidence="6 7">SA5d-4</strain>
    </source>
</reference>
<dbReference type="GO" id="GO:0046872">
    <property type="term" value="F:metal ion binding"/>
    <property type="evidence" value="ECO:0007669"/>
    <property type="project" value="UniProtKB-KW"/>
</dbReference>
<feature type="binding site" evidence="4">
    <location>
        <begin position="135"/>
        <end position="143"/>
    </location>
    <ligand>
        <name>ATP</name>
        <dbReference type="ChEBI" id="CHEBI:30616"/>
    </ligand>
</feature>
<evidence type="ECO:0000256" key="4">
    <source>
        <dbReference type="PIRSR" id="PIRSR006806-1"/>
    </source>
</evidence>
<organism evidence="6 7">
    <name type="scientific">Lottiidibacillus patelloidae</name>
    <dbReference type="NCBI Taxonomy" id="2670334"/>
    <lineage>
        <taxon>Bacteria</taxon>
        <taxon>Bacillati</taxon>
        <taxon>Bacillota</taxon>
        <taxon>Bacilli</taxon>
        <taxon>Bacillales</taxon>
        <taxon>Bacillaceae</taxon>
        <taxon>Lottiidibacillus</taxon>
    </lineage>
</organism>
<sequence>MKEIKTKYRKLIKKRLEQMSDSTYESTSKKITSQLFTTEEWKEANTIGVTISVGREINTKHIIEKAWQEGKKVTIPQALWETKQLQFRFITSYNQIIQARLGLFEPIIDQTNAAIKEEINLLIVPGLLFSIDGYRIGYGGGFYDRYLENFSGNTISLSFDFQLLSWLPHDRYDIPVKKIITDRRSIINDY</sequence>
<dbReference type="InterPro" id="IPR024185">
    <property type="entry name" value="FTHF_cligase-like_sf"/>
</dbReference>
<comment type="catalytic activity">
    <reaction evidence="5">
        <text>(6S)-5-formyl-5,6,7,8-tetrahydrofolate + ATP = (6R)-5,10-methenyltetrahydrofolate + ADP + phosphate</text>
        <dbReference type="Rhea" id="RHEA:10488"/>
        <dbReference type="ChEBI" id="CHEBI:30616"/>
        <dbReference type="ChEBI" id="CHEBI:43474"/>
        <dbReference type="ChEBI" id="CHEBI:57455"/>
        <dbReference type="ChEBI" id="CHEBI:57457"/>
        <dbReference type="ChEBI" id="CHEBI:456216"/>
        <dbReference type="EC" id="6.3.3.2"/>
    </reaction>
</comment>
<feature type="binding site" evidence="4">
    <location>
        <begin position="5"/>
        <end position="9"/>
    </location>
    <ligand>
        <name>ATP</name>
        <dbReference type="ChEBI" id="CHEBI:30616"/>
    </ligand>
</feature>
<dbReference type="NCBIfam" id="TIGR02727">
    <property type="entry name" value="MTHFS_bact"/>
    <property type="match status" value="1"/>
</dbReference>
<keyword evidence="3 4" id="KW-0067">ATP-binding</keyword>
<dbReference type="SUPFAM" id="SSF100950">
    <property type="entry name" value="NagB/RpiA/CoA transferase-like"/>
    <property type="match status" value="1"/>
</dbReference>